<dbReference type="InterPro" id="IPR002589">
    <property type="entry name" value="Macro_dom"/>
</dbReference>
<dbReference type="SUPFAM" id="SSF52949">
    <property type="entry name" value="Macro domain-like"/>
    <property type="match status" value="1"/>
</dbReference>
<dbReference type="EMBL" id="GEVM01011659">
    <property type="protein sequence ID" value="JAU94279.1"/>
    <property type="molecule type" value="Transcribed_RNA"/>
</dbReference>
<protein>
    <submittedName>
        <fullName evidence="2">O-acetyl-ADP-ribose deacetylase</fullName>
    </submittedName>
</protein>
<dbReference type="Pfam" id="PF01661">
    <property type="entry name" value="Macro"/>
    <property type="match status" value="1"/>
</dbReference>
<evidence type="ECO:0000313" key="2">
    <source>
        <dbReference type="EMBL" id="JAU94279.1"/>
    </source>
</evidence>
<dbReference type="AlphaFoldDB" id="A0A1J3JP96"/>
<name>A0A1J3JP96_NOCCA</name>
<dbReference type="PROSITE" id="PS51154">
    <property type="entry name" value="MACRO"/>
    <property type="match status" value="1"/>
</dbReference>
<feature type="domain" description="Macro" evidence="1">
    <location>
        <begin position="1"/>
        <end position="79"/>
    </location>
</feature>
<accession>A0A1J3JP96</accession>
<evidence type="ECO:0000259" key="1">
    <source>
        <dbReference type="PROSITE" id="PS51154"/>
    </source>
</evidence>
<gene>
    <name evidence="2" type="ORF">MP_TR21547_c0_g1_i1_g.60912</name>
</gene>
<organism evidence="2">
    <name type="scientific">Noccaea caerulescens</name>
    <name type="common">Alpine penny-cress</name>
    <name type="synonym">Thlaspi caerulescens</name>
    <dbReference type="NCBI Taxonomy" id="107243"/>
    <lineage>
        <taxon>Eukaryota</taxon>
        <taxon>Viridiplantae</taxon>
        <taxon>Streptophyta</taxon>
        <taxon>Embryophyta</taxon>
        <taxon>Tracheophyta</taxon>
        <taxon>Spermatophyta</taxon>
        <taxon>Magnoliopsida</taxon>
        <taxon>eudicotyledons</taxon>
        <taxon>Gunneridae</taxon>
        <taxon>Pentapetalae</taxon>
        <taxon>rosids</taxon>
        <taxon>malvids</taxon>
        <taxon>Brassicales</taxon>
        <taxon>Brassicaceae</taxon>
        <taxon>Coluteocarpeae</taxon>
        <taxon>Noccaea</taxon>
    </lineage>
</organism>
<dbReference type="InterPro" id="IPR043472">
    <property type="entry name" value="Macro_dom-like"/>
</dbReference>
<sequence length="79" mass="8968">MYDSDVNPKQSLANSYRNGLRVAKENNINYIAFSATSCGSYRYPFDEAADIGISTIKEFANDFKRCILFCSRMIYIAFG</sequence>
<dbReference type="PANTHER" id="PTHR11106:SF27">
    <property type="entry name" value="MACRO DOMAIN-CONTAINING PROTEIN"/>
    <property type="match status" value="1"/>
</dbReference>
<dbReference type="PANTHER" id="PTHR11106">
    <property type="entry name" value="GANGLIOSIDE INDUCED DIFFERENTIATION ASSOCIATED PROTEIN 2-RELATED"/>
    <property type="match status" value="1"/>
</dbReference>
<dbReference type="Gene3D" id="3.40.220.10">
    <property type="entry name" value="Leucine Aminopeptidase, subunit E, domain 1"/>
    <property type="match status" value="1"/>
</dbReference>
<proteinExistence type="predicted"/>
<reference evidence="2" key="1">
    <citation type="submission" date="2016-07" db="EMBL/GenBank/DDBJ databases">
        <title>De novo transcriptome assembly of four accessions of the metal hyperaccumulator plant Noccaea caerulescens.</title>
        <authorList>
            <person name="Blande D."/>
            <person name="Halimaa P."/>
            <person name="Tervahauta A.I."/>
            <person name="Aarts M.G."/>
            <person name="Karenlampi S.O."/>
        </authorList>
    </citation>
    <scope>NUCLEOTIDE SEQUENCE</scope>
</reference>